<protein>
    <recommendedName>
        <fullName evidence="5">SrpA-related protein</fullName>
    </recommendedName>
</protein>
<gene>
    <name evidence="3" type="ORF">BGC07_06775</name>
</gene>
<dbReference type="Proteomes" id="UP000094329">
    <property type="component" value="Unassembled WGS sequence"/>
</dbReference>
<dbReference type="RefSeq" id="WP_069312473.1">
    <property type="nucleotide sequence ID" value="NZ_MDTU01000001.1"/>
</dbReference>
<dbReference type="InterPro" id="IPR021973">
    <property type="entry name" value="SprA-related"/>
</dbReference>
<evidence type="ECO:0000313" key="3">
    <source>
        <dbReference type="EMBL" id="ODN42676.1"/>
    </source>
</evidence>
<keyword evidence="4" id="KW-1185">Reference proteome</keyword>
<evidence type="ECO:0000313" key="4">
    <source>
        <dbReference type="Proteomes" id="UP000094329"/>
    </source>
</evidence>
<name>A0ABX3A1D6_9GAMM</name>
<dbReference type="Pfam" id="PF12118">
    <property type="entry name" value="SprA-related"/>
    <property type="match status" value="1"/>
</dbReference>
<feature type="region of interest" description="Disordered" evidence="2">
    <location>
        <begin position="33"/>
        <end position="63"/>
    </location>
</feature>
<reference evidence="3 4" key="1">
    <citation type="submission" date="2016-08" db="EMBL/GenBank/DDBJ databases">
        <title>Draft genome sequence of Candidatus Piscirickettsia litoralis, from seawater.</title>
        <authorList>
            <person name="Wan X."/>
            <person name="Lee A.J."/>
            <person name="Hou S."/>
            <person name="Donachie S.P."/>
        </authorList>
    </citation>
    <scope>NUCLEOTIDE SEQUENCE [LARGE SCALE GENOMIC DNA]</scope>
    <source>
        <strain evidence="3 4">Y2</strain>
    </source>
</reference>
<evidence type="ECO:0008006" key="5">
    <source>
        <dbReference type="Google" id="ProtNLM"/>
    </source>
</evidence>
<feature type="coiled-coil region" evidence="1">
    <location>
        <begin position="158"/>
        <end position="185"/>
    </location>
</feature>
<evidence type="ECO:0000256" key="1">
    <source>
        <dbReference type="SAM" id="Coils"/>
    </source>
</evidence>
<comment type="caution">
    <text evidence="3">The sequence shown here is derived from an EMBL/GenBank/DDBJ whole genome shotgun (WGS) entry which is preliminary data.</text>
</comment>
<accession>A0ABX3A1D6</accession>
<proteinExistence type="predicted"/>
<keyword evidence="1" id="KW-0175">Coiled coil</keyword>
<organism evidence="3 4">
    <name type="scientific">Piscirickettsia litoralis</name>
    <dbReference type="NCBI Taxonomy" id="1891921"/>
    <lineage>
        <taxon>Bacteria</taxon>
        <taxon>Pseudomonadati</taxon>
        <taxon>Pseudomonadota</taxon>
        <taxon>Gammaproteobacteria</taxon>
        <taxon>Thiotrichales</taxon>
        <taxon>Piscirickettsiaceae</taxon>
        <taxon>Piscirickettsia</taxon>
    </lineage>
</organism>
<evidence type="ECO:0000256" key="2">
    <source>
        <dbReference type="SAM" id="MobiDB-lite"/>
    </source>
</evidence>
<feature type="compositionally biased region" description="Polar residues" evidence="2">
    <location>
        <begin position="39"/>
        <end position="48"/>
    </location>
</feature>
<feature type="compositionally biased region" description="Basic and acidic residues" evidence="2">
    <location>
        <begin position="49"/>
        <end position="58"/>
    </location>
</feature>
<sequence length="202" mass="22216">MFEFNQFINRLSANKIESITQISSVAIDTHAKDQDKLDNTTSQQQTGPQEKKSTENQTDKNLVLSPAEKKLLLQLKARDAEVRRHEQAHAQAAGPYLLQGPQFSYQKGPDNKLYAIGGHVALDISKGATPEETLKKAAVIKRAALAPAVPSSQDHNIARQADQLLQEARQQIQKEKRASQTFTAQGKLDTLSATSLFISVSV</sequence>
<dbReference type="EMBL" id="MDTU01000001">
    <property type="protein sequence ID" value="ODN42676.1"/>
    <property type="molecule type" value="Genomic_DNA"/>
</dbReference>